<dbReference type="InterPro" id="IPR027051">
    <property type="entry name" value="XdhC_Rossmann_dom"/>
</dbReference>
<dbReference type="PANTHER" id="PTHR30388">
    <property type="entry name" value="ALDEHYDE OXIDOREDUCTASE MOLYBDENUM COFACTOR ASSEMBLY PROTEIN"/>
    <property type="match status" value="1"/>
</dbReference>
<name>A0A844Z7B0_9SPHN</name>
<dbReference type="Gene3D" id="3.40.50.720">
    <property type="entry name" value="NAD(P)-binding Rossmann-like Domain"/>
    <property type="match status" value="1"/>
</dbReference>
<feature type="domain" description="XdhC Rossmann" evidence="2">
    <location>
        <begin position="161"/>
        <end position="302"/>
    </location>
</feature>
<evidence type="ECO:0000259" key="2">
    <source>
        <dbReference type="Pfam" id="PF13478"/>
    </source>
</evidence>
<evidence type="ECO:0000313" key="3">
    <source>
        <dbReference type="EMBL" id="MXO81799.1"/>
    </source>
</evidence>
<gene>
    <name evidence="3" type="ORF">GRI35_00240</name>
</gene>
<proteinExistence type="predicted"/>
<reference evidence="3 4" key="1">
    <citation type="submission" date="2019-12" db="EMBL/GenBank/DDBJ databases">
        <title>Genomic-based taxomic classification of the family Erythrobacteraceae.</title>
        <authorList>
            <person name="Xu L."/>
        </authorList>
    </citation>
    <scope>NUCLEOTIDE SEQUENCE [LARGE SCALE GENOMIC DNA]</scope>
    <source>
        <strain evidence="3 4">KCTC 42006</strain>
    </source>
</reference>
<dbReference type="OrthoDB" id="9815497at2"/>
<organism evidence="3 4">
    <name type="scientific">Pontixanthobacter aestiaquae</name>
    <dbReference type="NCBI Taxonomy" id="1509367"/>
    <lineage>
        <taxon>Bacteria</taxon>
        <taxon>Pseudomonadati</taxon>
        <taxon>Pseudomonadota</taxon>
        <taxon>Alphaproteobacteria</taxon>
        <taxon>Sphingomonadales</taxon>
        <taxon>Erythrobacteraceae</taxon>
        <taxon>Pontixanthobacter</taxon>
    </lineage>
</organism>
<evidence type="ECO:0000313" key="4">
    <source>
        <dbReference type="Proteomes" id="UP000460290"/>
    </source>
</evidence>
<comment type="caution">
    <text evidence="3">The sequence shown here is derived from an EMBL/GenBank/DDBJ whole genome shotgun (WGS) entry which is preliminary data.</text>
</comment>
<sequence>MDNRRVFAFLSNRLASGQAAVLVTVIAVEGSSMRGPGTHMGVSEDGTFIGSLSGGCIENAVVAEALEALGEARARTVRFGAGSRYIDIKLPCGGGLDIHFLPLEDTNLVARCLTAIDARKPFSLRFDLDSNEASFSTKWRATEHRAEERVSYIGHQPEPKLTIIGHGATVLSLAKLARQMDLTVEVFSPDEELLESLDDNEATTMRLATPADTMPITADPWTAFIFLFHDHDWEIALMAHAMQQPHFYLGAMGGRKAHAFRIKALRELGRSDQAIDAIHAPIGLFHSSRDPDTLALSTLGQVIEAYHRQDFKNAEG</sequence>
<dbReference type="InterPro" id="IPR052698">
    <property type="entry name" value="MoCofactor_Util/Proc"/>
</dbReference>
<dbReference type="Pfam" id="PF13478">
    <property type="entry name" value="XdhC_C"/>
    <property type="match status" value="1"/>
</dbReference>
<dbReference type="Proteomes" id="UP000460290">
    <property type="component" value="Unassembled WGS sequence"/>
</dbReference>
<dbReference type="AlphaFoldDB" id="A0A844Z7B0"/>
<dbReference type="PANTHER" id="PTHR30388:SF4">
    <property type="entry name" value="MOLYBDENUM COFACTOR INSERTION CHAPERONE PAOD"/>
    <property type="match status" value="1"/>
</dbReference>
<dbReference type="Pfam" id="PF02625">
    <property type="entry name" value="XdhC_CoxI"/>
    <property type="match status" value="1"/>
</dbReference>
<protein>
    <submittedName>
        <fullName evidence="3">XdhC family protein</fullName>
    </submittedName>
</protein>
<feature type="domain" description="XdhC- CoxI" evidence="1">
    <location>
        <begin position="14"/>
        <end position="80"/>
    </location>
</feature>
<dbReference type="InterPro" id="IPR003777">
    <property type="entry name" value="XdhC_CoxI"/>
</dbReference>
<evidence type="ECO:0000259" key="1">
    <source>
        <dbReference type="Pfam" id="PF02625"/>
    </source>
</evidence>
<accession>A0A844Z7B0</accession>
<dbReference type="RefSeq" id="WP_160612165.1">
    <property type="nucleotide sequence ID" value="NZ_JAUFQM010000001.1"/>
</dbReference>
<dbReference type="EMBL" id="WTYZ01000001">
    <property type="protein sequence ID" value="MXO81799.1"/>
    <property type="molecule type" value="Genomic_DNA"/>
</dbReference>
<keyword evidence="4" id="KW-1185">Reference proteome</keyword>